<protein>
    <submittedName>
        <fullName evidence="2">Bacterial extracellular solute-binding protein, family 3</fullName>
    </submittedName>
</protein>
<proteinExistence type="predicted"/>
<reference evidence="2 3" key="1">
    <citation type="submission" date="2017-04" db="EMBL/GenBank/DDBJ databases">
        <title>Genome Sequence of Marinobacter salarius strain SMR5 Isolated from a culture of the Diatom Skeletonema marinoi.</title>
        <authorList>
            <person name="Topel M."/>
            <person name="Pinder M.I.M."/>
            <person name="Johansson O.N."/>
            <person name="Kourtchenko O."/>
            <person name="Godhe A."/>
            <person name="Clarke A.K."/>
        </authorList>
    </citation>
    <scope>NUCLEOTIDE SEQUENCE [LARGE SCALE GENOMIC DNA]</scope>
    <source>
        <strain evidence="2 3">SMR5</strain>
    </source>
</reference>
<dbReference type="Proteomes" id="UP000193100">
    <property type="component" value="Chromosome"/>
</dbReference>
<keyword evidence="1" id="KW-0732">Signal</keyword>
<dbReference type="Gene3D" id="3.40.190.10">
    <property type="entry name" value="Periplasmic binding protein-like II"/>
    <property type="match status" value="2"/>
</dbReference>
<name>A0A1W6KCZ9_9GAMM</name>
<evidence type="ECO:0000313" key="2">
    <source>
        <dbReference type="EMBL" id="ARM85267.1"/>
    </source>
</evidence>
<dbReference type="EMBL" id="CP020931">
    <property type="protein sequence ID" value="ARM85267.1"/>
    <property type="molecule type" value="Genomic_DNA"/>
</dbReference>
<feature type="chain" id="PRO_5012145180" evidence="1">
    <location>
        <begin position="28"/>
        <end position="233"/>
    </location>
</feature>
<dbReference type="AlphaFoldDB" id="A0A1W6KCZ9"/>
<organism evidence="2 3">
    <name type="scientific">Marinobacter salarius</name>
    <dbReference type="NCBI Taxonomy" id="1420917"/>
    <lineage>
        <taxon>Bacteria</taxon>
        <taxon>Pseudomonadati</taxon>
        <taxon>Pseudomonadota</taxon>
        <taxon>Gammaproteobacteria</taxon>
        <taxon>Pseudomonadales</taxon>
        <taxon>Marinobacteraceae</taxon>
        <taxon>Marinobacter</taxon>
    </lineage>
</organism>
<gene>
    <name evidence="2" type="ORF">MARSALSMR5_03226</name>
</gene>
<feature type="signal peptide" evidence="1">
    <location>
        <begin position="1"/>
        <end position="27"/>
    </location>
</feature>
<sequence length="233" mass="26738">MDRKSARYQPLLIALLAIAMPLNLSHAQEPVRVGIAAGIEREITVSEGALEGRFSGFYRCVFERVPGDFQFVEMPLAQLLYQLRKGGVAVGLPLVQTSERDRYADFGGRLFQTEYVYLFLEEMPPLNQTAGLTYAFVRKFVGDQLVQGENAKILHVSEWRQAVYLLKLGRADVVVIPWVLVDKFMDNYEGDYFVRRAAWVDLSLYVSHEHGNGQLTEELRKAIRWCRYRNDLN</sequence>
<accession>A0A1W6KCZ9</accession>
<dbReference type="SUPFAM" id="SSF53850">
    <property type="entry name" value="Periplasmic binding protein-like II"/>
    <property type="match status" value="1"/>
</dbReference>
<evidence type="ECO:0000256" key="1">
    <source>
        <dbReference type="SAM" id="SignalP"/>
    </source>
</evidence>
<evidence type="ECO:0000313" key="3">
    <source>
        <dbReference type="Proteomes" id="UP000193100"/>
    </source>
</evidence>